<accession>A0A9W9RT91</accession>
<proteinExistence type="predicted"/>
<keyword evidence="3" id="KW-1185">Reference proteome</keyword>
<feature type="compositionally biased region" description="Polar residues" evidence="1">
    <location>
        <begin position="337"/>
        <end position="352"/>
    </location>
</feature>
<evidence type="ECO:0000313" key="3">
    <source>
        <dbReference type="Proteomes" id="UP001147752"/>
    </source>
</evidence>
<dbReference type="AlphaFoldDB" id="A0A9W9RT91"/>
<reference evidence="2" key="2">
    <citation type="journal article" date="2023" name="IMA Fungus">
        <title>Comparative genomic study of the Penicillium genus elucidates a diverse pangenome and 15 lateral gene transfer events.</title>
        <authorList>
            <person name="Petersen C."/>
            <person name="Sorensen T."/>
            <person name="Nielsen M.R."/>
            <person name="Sondergaard T.E."/>
            <person name="Sorensen J.L."/>
            <person name="Fitzpatrick D.A."/>
            <person name="Frisvad J.C."/>
            <person name="Nielsen K.L."/>
        </authorList>
    </citation>
    <scope>NUCLEOTIDE SEQUENCE</scope>
    <source>
        <strain evidence="2">IBT 3081</strain>
    </source>
</reference>
<dbReference type="Proteomes" id="UP001147752">
    <property type="component" value="Unassembled WGS sequence"/>
</dbReference>
<organism evidence="2 3">
    <name type="scientific">Penicillium concentricum</name>
    <dbReference type="NCBI Taxonomy" id="293559"/>
    <lineage>
        <taxon>Eukaryota</taxon>
        <taxon>Fungi</taxon>
        <taxon>Dikarya</taxon>
        <taxon>Ascomycota</taxon>
        <taxon>Pezizomycotina</taxon>
        <taxon>Eurotiomycetes</taxon>
        <taxon>Eurotiomycetidae</taxon>
        <taxon>Eurotiales</taxon>
        <taxon>Aspergillaceae</taxon>
        <taxon>Penicillium</taxon>
    </lineage>
</organism>
<dbReference type="EMBL" id="JAPZBT010000003">
    <property type="protein sequence ID" value="KAJ5365896.1"/>
    <property type="molecule type" value="Genomic_DNA"/>
</dbReference>
<name>A0A9W9RT91_9EURO</name>
<protein>
    <submittedName>
        <fullName evidence="2">Uncharacterized protein</fullName>
    </submittedName>
</protein>
<feature type="compositionally biased region" description="Polar residues" evidence="1">
    <location>
        <begin position="293"/>
        <end position="313"/>
    </location>
</feature>
<feature type="region of interest" description="Disordered" evidence="1">
    <location>
        <begin position="1"/>
        <end position="69"/>
    </location>
</feature>
<dbReference type="OrthoDB" id="10627017at2759"/>
<evidence type="ECO:0000256" key="1">
    <source>
        <dbReference type="SAM" id="MobiDB-lite"/>
    </source>
</evidence>
<feature type="compositionally biased region" description="Polar residues" evidence="1">
    <location>
        <begin position="1"/>
        <end position="27"/>
    </location>
</feature>
<dbReference type="RefSeq" id="XP_056577362.1">
    <property type="nucleotide sequence ID" value="XM_056726511.1"/>
</dbReference>
<gene>
    <name evidence="2" type="ORF">N7517_008782</name>
</gene>
<dbReference type="GeneID" id="81465694"/>
<sequence>MPRAAQSQLAPPSAITSTRWPDDQSWSPDKPSRANPREKRKKKGQKPSSSDDEEETLTLPVAETAPPDVNNPAAHLSYFELPNALTEHRLAGPGMGGLGLPVGVFTGDPFSFADETLAQRLHFYRVMFVNLTSKSGIRWDVRTVNIYGRAPKSGGRDRIPGPSCSSKHVSFFLEHTALPKLKGKQVTVYIYTLLRSQWNMGIAMNLPSLRSCLQEDFRPLQREVRTIRMENPRNTVYIPRGPVKAPNDAARVLADTAKAVANTTKALSQTAKVLDEAVKAPIDLANAPHDVTTDPTTPASPANTQTPTSSQPDLGSIVLAPNSSNSNCGTGAPNPGPRQSTSDLPSHEQPSLTLKGKRKHSESDLLDLSPPFKQCK</sequence>
<feature type="region of interest" description="Disordered" evidence="1">
    <location>
        <begin position="286"/>
        <end position="376"/>
    </location>
</feature>
<comment type="caution">
    <text evidence="2">The sequence shown here is derived from an EMBL/GenBank/DDBJ whole genome shotgun (WGS) entry which is preliminary data.</text>
</comment>
<reference evidence="2" key="1">
    <citation type="submission" date="2022-12" db="EMBL/GenBank/DDBJ databases">
        <authorList>
            <person name="Petersen C."/>
        </authorList>
    </citation>
    <scope>NUCLEOTIDE SEQUENCE</scope>
    <source>
        <strain evidence="2">IBT 3081</strain>
    </source>
</reference>
<evidence type="ECO:0000313" key="2">
    <source>
        <dbReference type="EMBL" id="KAJ5365896.1"/>
    </source>
</evidence>